<dbReference type="PANTHER" id="PTHR43669">
    <property type="entry name" value="5-KETO-D-GLUCONATE 5-REDUCTASE"/>
    <property type="match status" value="1"/>
</dbReference>
<protein>
    <recommendedName>
        <fullName evidence="5">Ketoreductase (KR) domain-containing protein</fullName>
    </recommendedName>
</protein>
<evidence type="ECO:0008006" key="5">
    <source>
        <dbReference type="Google" id="ProtNLM"/>
    </source>
</evidence>
<dbReference type="InterPro" id="IPR002347">
    <property type="entry name" value="SDR_fam"/>
</dbReference>
<sequence length="227" mass="24020">MSVALILGAGSRIGKGLAYKFSENGCKVALGSRSGSSEKPEGSISIQVDVTKPAEVKAAFAKSEQEFGAPVNIVVYNVAAWSPLPEKGAPFSLPTEQFVADMNAGALGAYTALQESVAAFKRVAADKPKVFIATSNLLGVSPPSIPMFALGNQKHNLAYFIQAGNKAYSGADFRFYLASQVSSEGSNPNGELSPEAHGTVYWNLIQRAEKGGWDIRFIKDGSILVEN</sequence>
<dbReference type="OrthoDB" id="5336600at2759"/>
<proteinExistence type="inferred from homology"/>
<dbReference type="HOGENOM" id="CLU_103010_0_0_1"/>
<evidence type="ECO:0000256" key="1">
    <source>
        <dbReference type="ARBA" id="ARBA00006484"/>
    </source>
</evidence>
<dbReference type="CDD" id="cd05233">
    <property type="entry name" value="SDR_c"/>
    <property type="match status" value="1"/>
</dbReference>
<dbReference type="Proteomes" id="UP000054097">
    <property type="component" value="Unassembled WGS sequence"/>
</dbReference>
<name>A0A0C2XD92_SERVB</name>
<dbReference type="STRING" id="933852.A0A0C2XD92"/>
<evidence type="ECO:0000313" key="4">
    <source>
        <dbReference type="Proteomes" id="UP000054097"/>
    </source>
</evidence>
<dbReference type="SUPFAM" id="SSF51735">
    <property type="entry name" value="NAD(P)-binding Rossmann-fold domains"/>
    <property type="match status" value="1"/>
</dbReference>
<gene>
    <name evidence="3" type="ORF">M408DRAFT_330204</name>
</gene>
<accession>A0A0C2XD92</accession>
<reference evidence="3 4" key="1">
    <citation type="submission" date="2014-04" db="EMBL/GenBank/DDBJ databases">
        <authorList>
            <consortium name="DOE Joint Genome Institute"/>
            <person name="Kuo A."/>
            <person name="Zuccaro A."/>
            <person name="Kohler A."/>
            <person name="Nagy L.G."/>
            <person name="Floudas D."/>
            <person name="Copeland A."/>
            <person name="Barry K.W."/>
            <person name="Cichocki N."/>
            <person name="Veneault-Fourrey C."/>
            <person name="LaButti K."/>
            <person name="Lindquist E.A."/>
            <person name="Lipzen A."/>
            <person name="Lundell T."/>
            <person name="Morin E."/>
            <person name="Murat C."/>
            <person name="Sun H."/>
            <person name="Tunlid A."/>
            <person name="Henrissat B."/>
            <person name="Grigoriev I.V."/>
            <person name="Hibbett D.S."/>
            <person name="Martin F."/>
            <person name="Nordberg H.P."/>
            <person name="Cantor M.N."/>
            <person name="Hua S.X."/>
        </authorList>
    </citation>
    <scope>NUCLEOTIDE SEQUENCE [LARGE SCALE GENOMIC DNA]</scope>
    <source>
        <strain evidence="3 4">MAFF 305830</strain>
    </source>
</reference>
<dbReference type="AlphaFoldDB" id="A0A0C2XD92"/>
<comment type="similarity">
    <text evidence="1">Belongs to the short-chain dehydrogenases/reductases (SDR) family.</text>
</comment>
<keyword evidence="2" id="KW-0560">Oxidoreductase</keyword>
<dbReference type="Pfam" id="PF00106">
    <property type="entry name" value="adh_short"/>
    <property type="match status" value="1"/>
</dbReference>
<organism evidence="3 4">
    <name type="scientific">Serendipita vermifera MAFF 305830</name>
    <dbReference type="NCBI Taxonomy" id="933852"/>
    <lineage>
        <taxon>Eukaryota</taxon>
        <taxon>Fungi</taxon>
        <taxon>Dikarya</taxon>
        <taxon>Basidiomycota</taxon>
        <taxon>Agaricomycotina</taxon>
        <taxon>Agaricomycetes</taxon>
        <taxon>Sebacinales</taxon>
        <taxon>Serendipitaceae</taxon>
        <taxon>Serendipita</taxon>
    </lineage>
</organism>
<dbReference type="Gene3D" id="3.40.50.720">
    <property type="entry name" value="NAD(P)-binding Rossmann-like Domain"/>
    <property type="match status" value="1"/>
</dbReference>
<evidence type="ECO:0000256" key="2">
    <source>
        <dbReference type="ARBA" id="ARBA00023002"/>
    </source>
</evidence>
<keyword evidence="4" id="KW-1185">Reference proteome</keyword>
<dbReference type="InterPro" id="IPR036291">
    <property type="entry name" value="NAD(P)-bd_dom_sf"/>
</dbReference>
<dbReference type="PANTHER" id="PTHR43669:SF4">
    <property type="entry name" value="SHORT-CHAIN DEHYDROGENASE"/>
    <property type="match status" value="1"/>
</dbReference>
<dbReference type="GO" id="GO:0016491">
    <property type="term" value="F:oxidoreductase activity"/>
    <property type="evidence" value="ECO:0007669"/>
    <property type="project" value="UniProtKB-KW"/>
</dbReference>
<evidence type="ECO:0000313" key="3">
    <source>
        <dbReference type="EMBL" id="KIM27042.1"/>
    </source>
</evidence>
<reference evidence="4" key="2">
    <citation type="submission" date="2015-01" db="EMBL/GenBank/DDBJ databases">
        <title>Evolutionary Origins and Diversification of the Mycorrhizal Mutualists.</title>
        <authorList>
            <consortium name="DOE Joint Genome Institute"/>
            <consortium name="Mycorrhizal Genomics Consortium"/>
            <person name="Kohler A."/>
            <person name="Kuo A."/>
            <person name="Nagy L.G."/>
            <person name="Floudas D."/>
            <person name="Copeland A."/>
            <person name="Barry K.W."/>
            <person name="Cichocki N."/>
            <person name="Veneault-Fourrey C."/>
            <person name="LaButti K."/>
            <person name="Lindquist E.A."/>
            <person name="Lipzen A."/>
            <person name="Lundell T."/>
            <person name="Morin E."/>
            <person name="Murat C."/>
            <person name="Riley R."/>
            <person name="Ohm R."/>
            <person name="Sun H."/>
            <person name="Tunlid A."/>
            <person name="Henrissat B."/>
            <person name="Grigoriev I.V."/>
            <person name="Hibbett D.S."/>
            <person name="Martin F."/>
        </authorList>
    </citation>
    <scope>NUCLEOTIDE SEQUENCE [LARGE SCALE GENOMIC DNA]</scope>
    <source>
        <strain evidence="4">MAFF 305830</strain>
    </source>
</reference>
<dbReference type="EMBL" id="KN824301">
    <property type="protein sequence ID" value="KIM27042.1"/>
    <property type="molecule type" value="Genomic_DNA"/>
</dbReference>